<sequence length="60" mass="6779">MRPSKLIVNNYFFGSNQRLNAIGTNTPTDLDQMSSELQGSMYQCQVVLACLKLRRDGLLK</sequence>
<protein>
    <submittedName>
        <fullName evidence="1">Uncharacterized protein</fullName>
    </submittedName>
</protein>
<reference evidence="1" key="1">
    <citation type="submission" date="2021-02" db="EMBL/GenBank/DDBJ databases">
        <authorList>
            <person name="Nowell W R."/>
        </authorList>
    </citation>
    <scope>NUCLEOTIDE SEQUENCE</scope>
</reference>
<organism evidence="1 2">
    <name type="scientific">Rotaria magnacalcarata</name>
    <dbReference type="NCBI Taxonomy" id="392030"/>
    <lineage>
        <taxon>Eukaryota</taxon>
        <taxon>Metazoa</taxon>
        <taxon>Spiralia</taxon>
        <taxon>Gnathifera</taxon>
        <taxon>Rotifera</taxon>
        <taxon>Eurotatoria</taxon>
        <taxon>Bdelloidea</taxon>
        <taxon>Philodinida</taxon>
        <taxon>Philodinidae</taxon>
        <taxon>Rotaria</taxon>
    </lineage>
</organism>
<gene>
    <name evidence="1" type="ORF">BYL167_LOCUS62671</name>
</gene>
<evidence type="ECO:0000313" key="2">
    <source>
        <dbReference type="Proteomes" id="UP000681967"/>
    </source>
</evidence>
<comment type="caution">
    <text evidence="1">The sequence shown here is derived from an EMBL/GenBank/DDBJ whole genome shotgun (WGS) entry which is preliminary data.</text>
</comment>
<accession>A0A8S3EW54</accession>
<feature type="non-terminal residue" evidence="1">
    <location>
        <position position="1"/>
    </location>
</feature>
<dbReference type="AlphaFoldDB" id="A0A8S3EW54"/>
<evidence type="ECO:0000313" key="1">
    <source>
        <dbReference type="EMBL" id="CAF5087179.1"/>
    </source>
</evidence>
<name>A0A8S3EW54_9BILA</name>
<dbReference type="Proteomes" id="UP000681967">
    <property type="component" value="Unassembled WGS sequence"/>
</dbReference>
<dbReference type="EMBL" id="CAJOBH010235051">
    <property type="protein sequence ID" value="CAF5087179.1"/>
    <property type="molecule type" value="Genomic_DNA"/>
</dbReference>
<proteinExistence type="predicted"/>